<dbReference type="Pfam" id="PF05076">
    <property type="entry name" value="SUFU"/>
    <property type="match status" value="1"/>
</dbReference>
<name>A0A6I6UUU7_9BACI</name>
<dbReference type="AlphaFoldDB" id="A0A6I6UUU7"/>
<dbReference type="RefSeq" id="WP_159362485.1">
    <property type="nucleotide sequence ID" value="NZ_CP047394.1"/>
</dbReference>
<proteinExistence type="predicted"/>
<dbReference type="EMBL" id="CP047394">
    <property type="protein sequence ID" value="QHE62586.1"/>
    <property type="molecule type" value="Genomic_DNA"/>
</dbReference>
<protein>
    <submittedName>
        <fullName evidence="2">Suppressor of fused domain protein</fullName>
    </submittedName>
</protein>
<dbReference type="KEGG" id="bvq:FHE72_17320"/>
<feature type="domain" description="Suppressor of fused-like" evidence="1">
    <location>
        <begin position="34"/>
        <end position="187"/>
    </location>
</feature>
<evidence type="ECO:0000313" key="2">
    <source>
        <dbReference type="EMBL" id="QHE62586.1"/>
    </source>
</evidence>
<accession>A0A6I6UUU7</accession>
<dbReference type="InterPro" id="IPR020941">
    <property type="entry name" value="SUFU-like_domain"/>
</dbReference>
<evidence type="ECO:0000259" key="1">
    <source>
        <dbReference type="Pfam" id="PF05076"/>
    </source>
</evidence>
<sequence length="191" mass="21889">MSVSKENKEVARTAVNIFGGKPYVFKYRDDNQVSSIDILSCEDKNFEGVLSYSTLGLSDFANRYEENTIPLRVELVGASDFECFPNILATCAFNIINSNFECTFGTIFKDVVKMYLPNSSMKHILFLSPYLWGDKFNTKNFEKKEVAWLMAIPISEQEKHYADNNGVEALEELLFELNQINVFDLERTSVR</sequence>
<dbReference type="Proteomes" id="UP000465062">
    <property type="component" value="Chromosome"/>
</dbReference>
<gene>
    <name evidence="2" type="ORF">FHE72_17320</name>
</gene>
<reference evidence="2 3" key="1">
    <citation type="submission" date="2019-06" db="EMBL/GenBank/DDBJ databases">
        <title>An operon consisting of a P-type ATPase gene and a transcriptional regular gene given the different cadmium resistance in Bacillus vietamensis 151-6 and Bacillus marisflavi 151-25.</title>
        <authorList>
            <person name="Yu X."/>
        </authorList>
    </citation>
    <scope>NUCLEOTIDE SEQUENCE [LARGE SCALE GENOMIC DNA]</scope>
    <source>
        <strain evidence="2 3">151-6</strain>
    </source>
</reference>
<organism evidence="2 3">
    <name type="scientific">Rossellomorea vietnamensis</name>
    <dbReference type="NCBI Taxonomy" id="218284"/>
    <lineage>
        <taxon>Bacteria</taxon>
        <taxon>Bacillati</taxon>
        <taxon>Bacillota</taxon>
        <taxon>Bacilli</taxon>
        <taxon>Bacillales</taxon>
        <taxon>Bacillaceae</taxon>
        <taxon>Rossellomorea</taxon>
    </lineage>
</organism>
<evidence type="ECO:0000313" key="3">
    <source>
        <dbReference type="Proteomes" id="UP000465062"/>
    </source>
</evidence>